<accession>A0A4Q1UFF4</accession>
<dbReference type="InterPro" id="IPR014748">
    <property type="entry name" value="Enoyl-CoA_hydra_C"/>
</dbReference>
<dbReference type="Gene3D" id="3.90.226.10">
    <property type="entry name" value="2-enoyl-CoA Hydratase, Chain A, domain 1"/>
    <property type="match status" value="1"/>
</dbReference>
<dbReference type="SUPFAM" id="SSF52096">
    <property type="entry name" value="ClpP/crotonase"/>
    <property type="match status" value="1"/>
</dbReference>
<dbReference type="InterPro" id="IPR051053">
    <property type="entry name" value="ECH/Chromodomain_protein"/>
</dbReference>
<dbReference type="EMBL" id="MZXW01000057">
    <property type="protein sequence ID" value="RXT33308.1"/>
    <property type="molecule type" value="Genomic_DNA"/>
</dbReference>
<name>A0A4Q1UFF4_9BRAD</name>
<protein>
    <submittedName>
        <fullName evidence="2">Enoyl-CoA hydratase</fullName>
    </submittedName>
</protein>
<dbReference type="PANTHER" id="PTHR43684">
    <property type="match status" value="1"/>
</dbReference>
<evidence type="ECO:0000313" key="3">
    <source>
        <dbReference type="Proteomes" id="UP000290819"/>
    </source>
</evidence>
<comment type="similarity">
    <text evidence="1">Belongs to the enoyl-CoA hydratase/isomerase family.</text>
</comment>
<dbReference type="Pfam" id="PF00378">
    <property type="entry name" value="ECH_1"/>
    <property type="match status" value="1"/>
</dbReference>
<dbReference type="NCBIfam" id="NF006109">
    <property type="entry name" value="PRK08260.1"/>
    <property type="match status" value="1"/>
</dbReference>
<dbReference type="RefSeq" id="WP_245502497.1">
    <property type="nucleotide sequence ID" value="NZ_MZXW01000057.1"/>
</dbReference>
<dbReference type="PANTHER" id="PTHR43684:SF4">
    <property type="entry name" value="ENOYL-COA HYDRATASE_ISOMERASE FAMILY PROTEIN (AFU_ORTHOLOGUE AFUA_1G01890)"/>
    <property type="match status" value="1"/>
</dbReference>
<keyword evidence="3" id="KW-1185">Reference proteome</keyword>
<dbReference type="Gene3D" id="1.10.12.10">
    <property type="entry name" value="Lyase 2-enoyl-coa Hydratase, Chain A, domain 2"/>
    <property type="match status" value="1"/>
</dbReference>
<dbReference type="InterPro" id="IPR029045">
    <property type="entry name" value="ClpP/crotonase-like_dom_sf"/>
</dbReference>
<dbReference type="GO" id="GO:0003824">
    <property type="term" value="F:catalytic activity"/>
    <property type="evidence" value="ECO:0007669"/>
    <property type="project" value="UniProtKB-ARBA"/>
</dbReference>
<sequence>MDQQYAAYSLITCEIDRSILVITLNRPDKLNAYTGAMGSEIEDAFRKADADDDIRAIIVTGAGRAFCAGADVSGGASSFDTSGTHGAGVFGNRLAGSGTRSGSGFVDAIFRCRKPSIAAINGPAVGIGITMTLPMDVRIAVKGAKIGFIFARRGLVPEAGSAWFLPKLVGLPQALRWAISGRTFGAEEALSGGLVSETTEPADLLDRAKELALELTSETSAVSVALTRQMLWRFAGAPDPFELLTIDGPISRERGAHADVREGVASFLEKRSPTFPGKVSSDMPSQYPWWND</sequence>
<dbReference type="AlphaFoldDB" id="A0A4Q1UFF4"/>
<organism evidence="2 3">
    <name type="scientific">Bradyrhizobium betae</name>
    <dbReference type="NCBI Taxonomy" id="244734"/>
    <lineage>
        <taxon>Bacteria</taxon>
        <taxon>Pseudomonadati</taxon>
        <taxon>Pseudomonadota</taxon>
        <taxon>Alphaproteobacteria</taxon>
        <taxon>Hyphomicrobiales</taxon>
        <taxon>Nitrobacteraceae</taxon>
        <taxon>Bradyrhizobium</taxon>
    </lineage>
</organism>
<dbReference type="CDD" id="cd06558">
    <property type="entry name" value="crotonase-like"/>
    <property type="match status" value="1"/>
</dbReference>
<dbReference type="InterPro" id="IPR001753">
    <property type="entry name" value="Enoyl-CoA_hydra/iso"/>
</dbReference>
<proteinExistence type="inferred from homology"/>
<gene>
    <name evidence="2" type="ORF">B5V03_40310</name>
</gene>
<reference evidence="2 3" key="1">
    <citation type="submission" date="2017-03" db="EMBL/GenBank/DDBJ databases">
        <authorList>
            <person name="Safronova V.I."/>
            <person name="Sazanova A.L."/>
            <person name="Chirak E.R."/>
        </authorList>
    </citation>
    <scope>NUCLEOTIDE SEQUENCE [LARGE SCALE GENOMIC DNA]</scope>
    <source>
        <strain evidence="2 3">Opo-243</strain>
    </source>
</reference>
<evidence type="ECO:0000313" key="2">
    <source>
        <dbReference type="EMBL" id="RXT33308.1"/>
    </source>
</evidence>
<dbReference type="Proteomes" id="UP000290819">
    <property type="component" value="Unassembled WGS sequence"/>
</dbReference>
<comment type="caution">
    <text evidence="2">The sequence shown here is derived from an EMBL/GenBank/DDBJ whole genome shotgun (WGS) entry which is preliminary data.</text>
</comment>
<evidence type="ECO:0000256" key="1">
    <source>
        <dbReference type="ARBA" id="ARBA00005254"/>
    </source>
</evidence>